<dbReference type="Proteomes" id="UP000664844">
    <property type="component" value="Unassembled WGS sequence"/>
</dbReference>
<comment type="caution">
    <text evidence="1">The sequence shown here is derived from an EMBL/GenBank/DDBJ whole genome shotgun (WGS) entry which is preliminary data.</text>
</comment>
<evidence type="ECO:0000313" key="2">
    <source>
        <dbReference type="Proteomes" id="UP000664844"/>
    </source>
</evidence>
<accession>A0ABS3FWN5</accession>
<reference evidence="1 2" key="1">
    <citation type="submission" date="2021-03" db="EMBL/GenBank/DDBJ databases">
        <title>Metabolic Capacity of the Antarctic Cyanobacterium Phormidium pseudopriestleyi that Sustains Oxygenic Photosynthesis in the Presence of Hydrogen Sulfide.</title>
        <authorList>
            <person name="Lumian J.E."/>
            <person name="Jungblut A.D."/>
            <person name="Dillon M.L."/>
            <person name="Hawes I."/>
            <person name="Doran P.T."/>
            <person name="Mackey T.J."/>
            <person name="Dick G.J."/>
            <person name="Grettenberger C.L."/>
            <person name="Sumner D.Y."/>
        </authorList>
    </citation>
    <scope>NUCLEOTIDE SEQUENCE [LARGE SCALE GENOMIC DNA]</scope>
    <source>
        <strain evidence="1 2">FRX01</strain>
    </source>
</reference>
<sequence>MSITSGGAQALIEWRSRIYAHFDSGTLNQPNPDLSPRALVGDHFIIPLSS</sequence>
<evidence type="ECO:0000313" key="1">
    <source>
        <dbReference type="EMBL" id="MBO0351399.1"/>
    </source>
</evidence>
<dbReference type="EMBL" id="JAFLQW010000538">
    <property type="protein sequence ID" value="MBO0351399.1"/>
    <property type="molecule type" value="Genomic_DNA"/>
</dbReference>
<organism evidence="1 2">
    <name type="scientific">Phormidium pseudopriestleyi FRX01</name>
    <dbReference type="NCBI Taxonomy" id="1759528"/>
    <lineage>
        <taxon>Bacteria</taxon>
        <taxon>Bacillati</taxon>
        <taxon>Cyanobacteriota</taxon>
        <taxon>Cyanophyceae</taxon>
        <taxon>Oscillatoriophycideae</taxon>
        <taxon>Oscillatoriales</taxon>
        <taxon>Oscillatoriaceae</taxon>
        <taxon>Phormidium</taxon>
    </lineage>
</organism>
<gene>
    <name evidence="1" type="ORF">J0895_20420</name>
</gene>
<proteinExistence type="predicted"/>
<protein>
    <submittedName>
        <fullName evidence="1">Uncharacterized protein</fullName>
    </submittedName>
</protein>
<keyword evidence="2" id="KW-1185">Reference proteome</keyword>
<name>A0ABS3FWN5_9CYAN</name>
<dbReference type="RefSeq" id="WP_207089840.1">
    <property type="nucleotide sequence ID" value="NZ_JAFLQW010000538.1"/>
</dbReference>